<dbReference type="InterPro" id="IPR013325">
    <property type="entry name" value="RNA_pol_sigma_r2"/>
</dbReference>
<dbReference type="GO" id="GO:0016987">
    <property type="term" value="F:sigma factor activity"/>
    <property type="evidence" value="ECO:0007669"/>
    <property type="project" value="UniProtKB-KW"/>
</dbReference>
<evidence type="ECO:0000259" key="7">
    <source>
        <dbReference type="Pfam" id="PF08281"/>
    </source>
</evidence>
<dbReference type="Pfam" id="PF08281">
    <property type="entry name" value="Sigma70_r4_2"/>
    <property type="match status" value="1"/>
</dbReference>
<evidence type="ECO:0000313" key="8">
    <source>
        <dbReference type="EMBL" id="HIS64579.1"/>
    </source>
</evidence>
<proteinExistence type="inferred from homology"/>
<dbReference type="Gene3D" id="1.10.10.10">
    <property type="entry name" value="Winged helix-like DNA-binding domain superfamily/Winged helix DNA-binding domain"/>
    <property type="match status" value="1"/>
</dbReference>
<name>A0A9D1F989_9FIRM</name>
<dbReference type="SUPFAM" id="SSF88946">
    <property type="entry name" value="Sigma2 domain of RNA polymerase sigma factors"/>
    <property type="match status" value="1"/>
</dbReference>
<dbReference type="GO" id="GO:0006352">
    <property type="term" value="P:DNA-templated transcription initiation"/>
    <property type="evidence" value="ECO:0007669"/>
    <property type="project" value="InterPro"/>
</dbReference>
<dbReference type="SUPFAM" id="SSF88659">
    <property type="entry name" value="Sigma3 and sigma4 domains of RNA polymerase sigma factors"/>
    <property type="match status" value="1"/>
</dbReference>
<keyword evidence="5" id="KW-0804">Transcription</keyword>
<dbReference type="PANTHER" id="PTHR43133:SF8">
    <property type="entry name" value="RNA POLYMERASE SIGMA FACTOR HI_1459-RELATED"/>
    <property type="match status" value="1"/>
</dbReference>
<dbReference type="InterPro" id="IPR036388">
    <property type="entry name" value="WH-like_DNA-bd_sf"/>
</dbReference>
<evidence type="ECO:0000256" key="4">
    <source>
        <dbReference type="ARBA" id="ARBA00023125"/>
    </source>
</evidence>
<dbReference type="CDD" id="cd06171">
    <property type="entry name" value="Sigma70_r4"/>
    <property type="match status" value="1"/>
</dbReference>
<evidence type="ECO:0000256" key="5">
    <source>
        <dbReference type="ARBA" id="ARBA00023163"/>
    </source>
</evidence>
<feature type="domain" description="RNA polymerase sigma-70 region 2" evidence="6">
    <location>
        <begin position="29"/>
        <end position="86"/>
    </location>
</feature>
<gene>
    <name evidence="8" type="ORF">IAA83_04310</name>
</gene>
<reference evidence="8" key="1">
    <citation type="submission" date="2020-10" db="EMBL/GenBank/DDBJ databases">
        <authorList>
            <person name="Gilroy R."/>
        </authorList>
    </citation>
    <scope>NUCLEOTIDE SEQUENCE</scope>
    <source>
        <strain evidence="8">ChiBcec16-1751</strain>
    </source>
</reference>
<feature type="domain" description="RNA polymerase sigma factor 70 region 4 type 2" evidence="7">
    <location>
        <begin position="129"/>
        <end position="180"/>
    </location>
</feature>
<dbReference type="Proteomes" id="UP000886741">
    <property type="component" value="Unassembled WGS sequence"/>
</dbReference>
<comment type="similarity">
    <text evidence="1">Belongs to the sigma-70 factor family. ECF subfamily.</text>
</comment>
<keyword evidence="4" id="KW-0238">DNA-binding</keyword>
<evidence type="ECO:0000256" key="2">
    <source>
        <dbReference type="ARBA" id="ARBA00023015"/>
    </source>
</evidence>
<dbReference type="EMBL" id="DVJJ01000067">
    <property type="protein sequence ID" value="HIS64579.1"/>
    <property type="molecule type" value="Genomic_DNA"/>
</dbReference>
<reference evidence="8" key="2">
    <citation type="journal article" date="2021" name="PeerJ">
        <title>Extensive microbial diversity within the chicken gut microbiome revealed by metagenomics and culture.</title>
        <authorList>
            <person name="Gilroy R."/>
            <person name="Ravi A."/>
            <person name="Getino M."/>
            <person name="Pursley I."/>
            <person name="Horton D.L."/>
            <person name="Alikhan N.F."/>
            <person name="Baker D."/>
            <person name="Gharbi K."/>
            <person name="Hall N."/>
            <person name="Watson M."/>
            <person name="Adriaenssens E.M."/>
            <person name="Foster-Nyarko E."/>
            <person name="Jarju S."/>
            <person name="Secka A."/>
            <person name="Antonio M."/>
            <person name="Oren A."/>
            <person name="Chaudhuri R.R."/>
            <person name="La Ragione R."/>
            <person name="Hildebrand F."/>
            <person name="Pallen M.J."/>
        </authorList>
    </citation>
    <scope>NUCLEOTIDE SEQUENCE</scope>
    <source>
        <strain evidence="8">ChiBcec16-1751</strain>
    </source>
</reference>
<evidence type="ECO:0000313" key="9">
    <source>
        <dbReference type="Proteomes" id="UP000886741"/>
    </source>
</evidence>
<accession>A0A9D1F989</accession>
<keyword evidence="2" id="KW-0805">Transcription regulation</keyword>
<protein>
    <submittedName>
        <fullName evidence="8">RNA polymerase sigma factor</fullName>
    </submittedName>
</protein>
<dbReference type="Gene3D" id="1.10.1740.10">
    <property type="match status" value="1"/>
</dbReference>
<dbReference type="InterPro" id="IPR039425">
    <property type="entry name" value="RNA_pol_sigma-70-like"/>
</dbReference>
<keyword evidence="3" id="KW-0731">Sigma factor</keyword>
<dbReference type="InterPro" id="IPR007627">
    <property type="entry name" value="RNA_pol_sigma70_r2"/>
</dbReference>
<sequence>MEEKRLDILVERSQSGDRAAQEELIAFVQSFVYHHCCKLLDDRESALDVTQEVLLAMVRGLPGLKEPAAFRAWLLKIICNRCRNYQTRGPKECQLPESPNGGTLLDTWAEESAACLPERALEESETARLVRQLVDQLPMDQRACILLFYYDELTVREIAAALSVPMATVKTRLHRARKTLRVGLRRHGVSALALTALLSSVLRAEPSARALPVLSASAKGAVAGAAVKCAAGIVAVGLIVGSFLSLRKLNQTEPPDLKNILADHTEQPEMLTDYLRDTVLQPAEWAVPDNGFTFDTPEDLSSEALFRLYLQWEDPETLESYWREDYGSYWLTDEIIRPVLDEHFRSYTFDLTQCMYYDLYSEAVRLAWLPEQTGTADMVLTDCQSSGSTVTVTAEFRGRYSWAQQPETVLYQRKVYEVALEPGGYYYLSAKEVPLDPAEVTTPQLGSGADAPVFTLADVTFEDVPFSSWPETTPEELDQRFGPVEDVETVVVHEFDGSCWETRVYDGISITCNREADGTGYTIGEITYERTDLPYVRDIRVGDSLETLLSTYRNEAWLYVPDEIEGYYCVSLYGTPIHMGTFALLEYRDGRPYDVMYQEGGAGVRFYLDDNCTISSIELFGGLFG</sequence>
<organism evidence="8 9">
    <name type="scientific">Candidatus Avoscillospira avistercoris</name>
    <dbReference type="NCBI Taxonomy" id="2840707"/>
    <lineage>
        <taxon>Bacteria</taxon>
        <taxon>Bacillati</taxon>
        <taxon>Bacillota</taxon>
        <taxon>Clostridia</taxon>
        <taxon>Eubacteriales</taxon>
        <taxon>Oscillospiraceae</taxon>
        <taxon>Oscillospiraceae incertae sedis</taxon>
        <taxon>Candidatus Avoscillospira</taxon>
    </lineage>
</organism>
<evidence type="ECO:0000256" key="1">
    <source>
        <dbReference type="ARBA" id="ARBA00010641"/>
    </source>
</evidence>
<dbReference type="Pfam" id="PF04542">
    <property type="entry name" value="Sigma70_r2"/>
    <property type="match status" value="1"/>
</dbReference>
<comment type="caution">
    <text evidence="8">The sequence shown here is derived from an EMBL/GenBank/DDBJ whole genome shotgun (WGS) entry which is preliminary data.</text>
</comment>
<evidence type="ECO:0000256" key="3">
    <source>
        <dbReference type="ARBA" id="ARBA00023082"/>
    </source>
</evidence>
<dbReference type="InterPro" id="IPR013249">
    <property type="entry name" value="RNA_pol_sigma70_r4_t2"/>
</dbReference>
<dbReference type="AlphaFoldDB" id="A0A9D1F989"/>
<evidence type="ECO:0000259" key="6">
    <source>
        <dbReference type="Pfam" id="PF04542"/>
    </source>
</evidence>
<dbReference type="PANTHER" id="PTHR43133">
    <property type="entry name" value="RNA POLYMERASE ECF-TYPE SIGMA FACTO"/>
    <property type="match status" value="1"/>
</dbReference>
<dbReference type="InterPro" id="IPR014284">
    <property type="entry name" value="RNA_pol_sigma-70_dom"/>
</dbReference>
<dbReference type="GO" id="GO:0003677">
    <property type="term" value="F:DNA binding"/>
    <property type="evidence" value="ECO:0007669"/>
    <property type="project" value="UniProtKB-KW"/>
</dbReference>
<dbReference type="InterPro" id="IPR013324">
    <property type="entry name" value="RNA_pol_sigma_r3/r4-like"/>
</dbReference>
<dbReference type="NCBIfam" id="TIGR02937">
    <property type="entry name" value="sigma70-ECF"/>
    <property type="match status" value="1"/>
</dbReference>